<dbReference type="PRINTS" id="PR00219">
    <property type="entry name" value="SYNAPTOBREVN"/>
</dbReference>
<dbReference type="CDD" id="cd15869">
    <property type="entry name" value="R-SNARE_VAMP4"/>
    <property type="match status" value="1"/>
</dbReference>
<dbReference type="PANTHER" id="PTHR46897">
    <property type="entry name" value="VESICLE-ASSOCIATED MEMBRANE PROTEIN 4"/>
    <property type="match status" value="1"/>
</dbReference>
<dbReference type="Pfam" id="PF00957">
    <property type="entry name" value="Synaptobrevin"/>
    <property type="match status" value="1"/>
</dbReference>
<dbReference type="InterPro" id="IPR042855">
    <property type="entry name" value="V_SNARE_CC"/>
</dbReference>
<proteinExistence type="evidence at transcript level"/>
<reference evidence="7 8" key="2">
    <citation type="submission" date="2025-05" db="UniProtKB">
        <authorList>
            <consortium name="RefSeq"/>
        </authorList>
    </citation>
    <scope>NUCLEOTIDE SEQUENCE [LARGE SCALE GENOMIC DNA]</scope>
</reference>
<dbReference type="Gene3D" id="1.20.5.110">
    <property type="match status" value="1"/>
</dbReference>
<evidence type="ECO:0000256" key="2">
    <source>
        <dbReference type="SAM" id="Coils"/>
    </source>
</evidence>
<accession>T2MI55</accession>
<evidence type="ECO:0000256" key="4">
    <source>
        <dbReference type="SAM" id="Phobius"/>
    </source>
</evidence>
<evidence type="ECO:0000313" key="8">
    <source>
        <dbReference type="RefSeq" id="XP_065647492.1"/>
    </source>
</evidence>
<feature type="domain" description="V-SNARE coiled-coil homology" evidence="5">
    <location>
        <begin position="42"/>
        <end position="102"/>
    </location>
</feature>
<keyword evidence="7" id="KW-1185">Reference proteome</keyword>
<sequence>MSFLKKEPSYSRQVPLLTGDEEDSEEELFERVKKGPPRKDNAIAKVKQELQSTVNLMKNNLHKVIDRGEKLEDLEAKSETFEMNASEFKSRSTKLRKKMWWQQCKLKLVFGLIITGVLIVVIVSLVLKNKKSQ</sequence>
<dbReference type="InterPro" id="IPR001388">
    <property type="entry name" value="Synaptobrevin-like"/>
</dbReference>
<feature type="transmembrane region" description="Helical" evidence="4">
    <location>
        <begin position="106"/>
        <end position="127"/>
    </location>
</feature>
<evidence type="ECO:0000256" key="1">
    <source>
        <dbReference type="PROSITE-ProRule" id="PRU00290"/>
    </source>
</evidence>
<dbReference type="SUPFAM" id="SSF58038">
    <property type="entry name" value="SNARE fusion complex"/>
    <property type="match status" value="1"/>
</dbReference>
<dbReference type="PROSITE" id="PS50892">
    <property type="entry name" value="V_SNARE"/>
    <property type="match status" value="1"/>
</dbReference>
<evidence type="ECO:0000259" key="5">
    <source>
        <dbReference type="PROSITE" id="PS50892"/>
    </source>
</evidence>
<dbReference type="GO" id="GO:0016192">
    <property type="term" value="P:vesicle-mediated transport"/>
    <property type="evidence" value="ECO:0007669"/>
    <property type="project" value="InterPro"/>
</dbReference>
<dbReference type="GO" id="GO:0090161">
    <property type="term" value="P:Golgi ribbon formation"/>
    <property type="evidence" value="ECO:0007669"/>
    <property type="project" value="InterPro"/>
</dbReference>
<feature type="region of interest" description="Disordered" evidence="3">
    <location>
        <begin position="1"/>
        <end position="33"/>
    </location>
</feature>
<keyword evidence="4" id="KW-0812">Transmembrane</keyword>
<keyword evidence="4" id="KW-1133">Transmembrane helix</keyword>
<feature type="compositionally biased region" description="Acidic residues" evidence="3">
    <location>
        <begin position="19"/>
        <end position="28"/>
    </location>
</feature>
<protein>
    <submittedName>
        <fullName evidence="6 8">Vesicle-associated membrane protein 4</fullName>
    </submittedName>
</protein>
<dbReference type="EMBL" id="HAAD01005564">
    <property type="protein sequence ID" value="CDG71796.1"/>
    <property type="molecule type" value="mRNA"/>
</dbReference>
<dbReference type="RefSeq" id="XP_065647492.1">
    <property type="nucleotide sequence ID" value="XM_065791420.1"/>
</dbReference>
<dbReference type="Proteomes" id="UP001652625">
    <property type="component" value="Chromosome 02"/>
</dbReference>
<reference evidence="6" key="1">
    <citation type="journal article" date="2013" name="Genome Biol. Evol.">
        <title>Punctuated emergences of genetic and phenotypic innovations in eumetazoan, bilaterian, euteleostome, and hominidae ancestors.</title>
        <authorList>
            <person name="Wenger Y."/>
            <person name="Galliot B."/>
        </authorList>
    </citation>
    <scope>NUCLEOTIDE SEQUENCE</scope>
    <source>
        <tissue evidence="6">Whole animals</tissue>
    </source>
</reference>
<feature type="coiled-coil region" evidence="2">
    <location>
        <begin position="47"/>
        <end position="91"/>
    </location>
</feature>
<name>T2MI55_HYDVU</name>
<dbReference type="OrthoDB" id="190375at2759"/>
<keyword evidence="1 2" id="KW-0175">Coiled coil</keyword>
<keyword evidence="4" id="KW-0472">Membrane</keyword>
<evidence type="ECO:0000256" key="3">
    <source>
        <dbReference type="SAM" id="MobiDB-lite"/>
    </source>
</evidence>
<dbReference type="AlphaFoldDB" id="T2MI55"/>
<evidence type="ECO:0000313" key="7">
    <source>
        <dbReference type="Proteomes" id="UP001652625"/>
    </source>
</evidence>
<dbReference type="InterPro" id="IPR042887">
    <property type="entry name" value="VAMP4"/>
</dbReference>
<organism evidence="6">
    <name type="scientific">Hydra vulgaris</name>
    <name type="common">Hydra</name>
    <name type="synonym">Hydra attenuata</name>
    <dbReference type="NCBI Taxonomy" id="6087"/>
    <lineage>
        <taxon>Eukaryota</taxon>
        <taxon>Metazoa</taxon>
        <taxon>Cnidaria</taxon>
        <taxon>Hydrozoa</taxon>
        <taxon>Hydroidolina</taxon>
        <taxon>Anthoathecata</taxon>
        <taxon>Aplanulata</taxon>
        <taxon>Hydridae</taxon>
        <taxon>Hydra</taxon>
    </lineage>
</organism>
<dbReference type="PANTHER" id="PTHR46897:SF1">
    <property type="entry name" value="VESICLE-ASSOCIATED MEMBRANE PROTEIN 4"/>
    <property type="match status" value="1"/>
</dbReference>
<gene>
    <name evidence="6" type="primary">VAMP4</name>
    <name evidence="8" type="synonym">LOC100215791</name>
</gene>
<evidence type="ECO:0000313" key="6">
    <source>
        <dbReference type="EMBL" id="CDG71796.1"/>
    </source>
</evidence>
<dbReference type="OMA" id="NHDKASN"/>
<dbReference type="GO" id="GO:0016020">
    <property type="term" value="C:membrane"/>
    <property type="evidence" value="ECO:0007669"/>
    <property type="project" value="InterPro"/>
</dbReference>